<evidence type="ECO:0000313" key="4">
    <source>
        <dbReference type="EMBL" id="KFN11685.1"/>
    </source>
</evidence>
<feature type="transmembrane region" description="Helical" evidence="2">
    <location>
        <begin position="93"/>
        <end position="114"/>
    </location>
</feature>
<dbReference type="Gene3D" id="1.20.120.1220">
    <property type="match status" value="1"/>
</dbReference>
<dbReference type="STRING" id="44252.DJ90_6432"/>
<feature type="transmembrane region" description="Helical" evidence="2">
    <location>
        <begin position="126"/>
        <end position="156"/>
    </location>
</feature>
<keyword evidence="2" id="KW-1133">Transmembrane helix</keyword>
<feature type="transmembrane region" description="Helical" evidence="2">
    <location>
        <begin position="168"/>
        <end position="186"/>
    </location>
</feature>
<dbReference type="Proteomes" id="UP000029278">
    <property type="component" value="Unassembled WGS sequence"/>
</dbReference>
<dbReference type="GeneID" id="77009834"/>
<dbReference type="PATRIC" id="fig|44252.3.peg.398"/>
<feature type="transmembrane region" description="Helical" evidence="2">
    <location>
        <begin position="68"/>
        <end position="87"/>
    </location>
</feature>
<feature type="transmembrane region" description="Helical" evidence="2">
    <location>
        <begin position="44"/>
        <end position="61"/>
    </location>
</feature>
<dbReference type="PANTHER" id="PTHR30487">
    <property type="entry name" value="TYPE 4 PREPILIN-LIKE PROTEINS LEADER PEPTIDE-PROCESSING ENZYME"/>
    <property type="match status" value="1"/>
</dbReference>
<dbReference type="HOGENOM" id="CLU_057101_8_1_9"/>
<keyword evidence="2" id="KW-0472">Membrane</keyword>
<dbReference type="Pfam" id="PF01478">
    <property type="entry name" value="Peptidase_A24"/>
    <property type="match status" value="1"/>
</dbReference>
<evidence type="ECO:0000313" key="5">
    <source>
        <dbReference type="Proteomes" id="UP000029278"/>
    </source>
</evidence>
<dbReference type="GO" id="GO:0004190">
    <property type="term" value="F:aspartic-type endopeptidase activity"/>
    <property type="evidence" value="ECO:0007669"/>
    <property type="project" value="InterPro"/>
</dbReference>
<keyword evidence="5" id="KW-1185">Reference proteome</keyword>
<dbReference type="GO" id="GO:0005886">
    <property type="term" value="C:plasma membrane"/>
    <property type="evidence" value="ECO:0007669"/>
    <property type="project" value="TreeGrafter"/>
</dbReference>
<evidence type="ECO:0000256" key="1">
    <source>
        <dbReference type="ARBA" id="ARBA00005801"/>
    </source>
</evidence>
<comment type="caution">
    <text evidence="4">The sequence shown here is derived from an EMBL/GenBank/DDBJ whole genome shotgun (WGS) entry which is preliminary data.</text>
</comment>
<comment type="similarity">
    <text evidence="1">Belongs to the peptidase A24 family.</text>
</comment>
<reference evidence="4 5" key="1">
    <citation type="submission" date="2014-04" db="EMBL/GenBank/DDBJ databases">
        <authorList>
            <person name="Bishop-Lilly K.A."/>
            <person name="Broomall S.M."/>
            <person name="Chain P.S."/>
            <person name="Chertkov O."/>
            <person name="Coyne S.R."/>
            <person name="Daligault H.E."/>
            <person name="Davenport K.W."/>
            <person name="Erkkila T."/>
            <person name="Frey K.G."/>
            <person name="Gibbons H.S."/>
            <person name="Gu W."/>
            <person name="Jaissle J."/>
            <person name="Johnson S.L."/>
            <person name="Koroleva G.I."/>
            <person name="Ladner J.T."/>
            <person name="Lo C.-C."/>
            <person name="Minogue T.D."/>
            <person name="Munk C."/>
            <person name="Palacios G.F."/>
            <person name="Redden C.L."/>
            <person name="Rosenzweig C.N."/>
            <person name="Scholz M.B."/>
            <person name="Teshima H."/>
            <person name="Xu Y."/>
        </authorList>
    </citation>
    <scope>NUCLEOTIDE SEQUENCE [LARGE SCALE GENOMIC DNA]</scope>
    <source>
        <strain evidence="4 5">8244</strain>
    </source>
</reference>
<proteinExistence type="inferred from homology"/>
<sequence>MSAAAVAGGGATPSGRLRRAGDIAAALATAAMFALMHLRFGASGAWAVGLLLTALAVLIAVTDLTARIIPNGALLCFGAALLAAVPLAGSGPLWSHALGALGGSGLLLLVGALTPGRGMGMGDVKLLAVFGWAVGFPGVLLALLAAAVTGAVAILLQQALGRRQRGQTLAFGPYLAFGTLFVYLYGNEIIHWYAANAVFSG</sequence>
<dbReference type="RefSeq" id="WP_127463487.1">
    <property type="nucleotide sequence ID" value="NZ_BOSD01000057.1"/>
</dbReference>
<protein>
    <submittedName>
        <fullName evidence="4">Type IV leader peptidase family protein</fullName>
    </submittedName>
</protein>
<name>A0A090ZN50_PAEMA</name>
<evidence type="ECO:0000256" key="2">
    <source>
        <dbReference type="SAM" id="Phobius"/>
    </source>
</evidence>
<dbReference type="GO" id="GO:0006465">
    <property type="term" value="P:signal peptide processing"/>
    <property type="evidence" value="ECO:0007669"/>
    <property type="project" value="TreeGrafter"/>
</dbReference>
<dbReference type="EMBL" id="JMQA01000005">
    <property type="protein sequence ID" value="KFN11685.1"/>
    <property type="molecule type" value="Genomic_DNA"/>
</dbReference>
<feature type="domain" description="Prepilin type IV endopeptidase peptidase" evidence="3">
    <location>
        <begin position="50"/>
        <end position="154"/>
    </location>
</feature>
<dbReference type="AlphaFoldDB" id="A0A090ZN50"/>
<evidence type="ECO:0000259" key="3">
    <source>
        <dbReference type="Pfam" id="PF01478"/>
    </source>
</evidence>
<keyword evidence="2" id="KW-0812">Transmembrane</keyword>
<dbReference type="PANTHER" id="PTHR30487:SF0">
    <property type="entry name" value="PREPILIN LEADER PEPTIDASE_N-METHYLTRANSFERASE-RELATED"/>
    <property type="match status" value="1"/>
</dbReference>
<dbReference type="InterPro" id="IPR000045">
    <property type="entry name" value="Prepilin_IV_endopep_pep"/>
</dbReference>
<dbReference type="InterPro" id="IPR050882">
    <property type="entry name" value="Prepilin_peptidase/N-MTase"/>
</dbReference>
<accession>A0A090ZN50</accession>
<organism evidence="4 5">
    <name type="scientific">Paenibacillus macerans</name>
    <name type="common">Bacillus macerans</name>
    <dbReference type="NCBI Taxonomy" id="44252"/>
    <lineage>
        <taxon>Bacteria</taxon>
        <taxon>Bacillati</taxon>
        <taxon>Bacillota</taxon>
        <taxon>Bacilli</taxon>
        <taxon>Bacillales</taxon>
        <taxon>Paenibacillaceae</taxon>
        <taxon>Paenibacillus</taxon>
    </lineage>
</organism>
<dbReference type="OrthoDB" id="9789291at2"/>
<gene>
    <name evidence="4" type="ORF">DJ90_6432</name>
</gene>